<keyword evidence="2" id="KW-1185">Reference proteome</keyword>
<evidence type="ECO:0000313" key="2">
    <source>
        <dbReference type="Proteomes" id="UP001456344"/>
    </source>
</evidence>
<dbReference type="Proteomes" id="UP001456344">
    <property type="component" value="Chromosome"/>
</dbReference>
<gene>
    <name evidence="1" type="ORF">LCL61_16070</name>
</gene>
<evidence type="ECO:0000313" key="1">
    <source>
        <dbReference type="EMBL" id="WYW17067.1"/>
    </source>
</evidence>
<organism evidence="1 2">
    <name type="scientific">Amycolatopsis coloradensis</name>
    <dbReference type="NCBI Taxonomy" id="76021"/>
    <lineage>
        <taxon>Bacteria</taxon>
        <taxon>Bacillati</taxon>
        <taxon>Actinomycetota</taxon>
        <taxon>Actinomycetes</taxon>
        <taxon>Pseudonocardiales</taxon>
        <taxon>Pseudonocardiaceae</taxon>
        <taxon>Amycolatopsis</taxon>
    </lineage>
</organism>
<reference evidence="1" key="1">
    <citation type="submission" date="2023-10" db="EMBL/GenBank/DDBJ databases">
        <title>Whole genome sequencing of actinobacterial strain Amycolatopsis sp. (BCA-696) identifies the underlying plant growth-promoting genes.</title>
        <authorList>
            <person name="Gandham P."/>
            <person name="Vadla N."/>
            <person name="Saji A."/>
            <person name="Srinivas V."/>
            <person name="Ruperao P."/>
            <person name="Selvanayagam S."/>
            <person name="Saxena R.K."/>
            <person name="Rathore A."/>
            <person name="Gopalakrishnan S."/>
            <person name="Thakur V."/>
        </authorList>
    </citation>
    <scope>NUCLEOTIDE SEQUENCE</scope>
    <source>
        <strain evidence="1">BCA-696</strain>
    </source>
</reference>
<proteinExistence type="predicted"/>
<accession>A0ACD5BCD2</accession>
<name>A0ACD5BCD2_9PSEU</name>
<protein>
    <submittedName>
        <fullName evidence="1">Uncharacterized protein</fullName>
    </submittedName>
</protein>
<dbReference type="EMBL" id="CP150484">
    <property type="protein sequence ID" value="WYW17067.1"/>
    <property type="molecule type" value="Genomic_DNA"/>
</dbReference>
<sequence length="44" mass="4533">MGSRSCAGWWTLLSGAISLAEGELWLADQVGDVAVPQFLAAGVV</sequence>